<comment type="caution">
    <text evidence="1">The sequence shown here is derived from an EMBL/GenBank/DDBJ whole genome shotgun (WGS) entry which is preliminary data.</text>
</comment>
<name>A0A388SFC3_9BURK</name>
<keyword evidence="2" id="KW-1185">Reference proteome</keyword>
<accession>A0A401LJ05</accession>
<reference evidence="1 2" key="1">
    <citation type="journal article" date="2018" name="Int. J. Syst. Evol. Microbiol.">
        <title>Mesosutterella multiformis gen. nov., sp. nov., a member of the family Sutterellaceae and Sutterella megalosphaeroides sp. nov., isolated from human faeces.</title>
        <authorList>
            <person name="Sakamoto M."/>
            <person name="Ikeyama N."/>
            <person name="Kunihiro T."/>
            <person name="Iino T."/>
            <person name="Yuki M."/>
            <person name="Ohkuma M."/>
        </authorList>
    </citation>
    <scope>NUCLEOTIDE SEQUENCE [LARGE SCALE GENOMIC DNA]</scope>
    <source>
        <strain evidence="1 2">4NBBH2</strain>
    </source>
</reference>
<dbReference type="RefSeq" id="WP_116271068.1">
    <property type="nucleotide sequence ID" value="NZ_BGZJ01000002.1"/>
</dbReference>
<dbReference type="EMBL" id="BGZJ01000002">
    <property type="protein sequence ID" value="GBO94885.1"/>
    <property type="molecule type" value="Genomic_DNA"/>
</dbReference>
<evidence type="ECO:0000313" key="1">
    <source>
        <dbReference type="EMBL" id="GBO94885.1"/>
    </source>
</evidence>
<protein>
    <submittedName>
        <fullName evidence="1">Uncharacterized protein</fullName>
    </submittedName>
</protein>
<dbReference type="OrthoDB" id="9865100at2"/>
<sequence length="143" mass="16365">MEDLKDYPRLIPTKFDEEAYELIKLHCPFCGAEAKDGCRHRLLVLGDTYFEALSPEFIAFTRRLFGFKDDEELTLGTLIPIRLWGTVKQNEDMALAAAYAINRVLPNGDAVAFFRIRSRARHETRSAAFISDRGLAELRKALR</sequence>
<gene>
    <name evidence="1" type="ORF">MESMUL_22390</name>
</gene>
<organism evidence="1 2">
    <name type="scientific">Mesosutterella multiformis</name>
    <dbReference type="NCBI Taxonomy" id="2259133"/>
    <lineage>
        <taxon>Bacteria</taxon>
        <taxon>Pseudomonadati</taxon>
        <taxon>Pseudomonadota</taxon>
        <taxon>Betaproteobacteria</taxon>
        <taxon>Burkholderiales</taxon>
        <taxon>Sutterellaceae</taxon>
        <taxon>Mesosutterella</taxon>
    </lineage>
</organism>
<dbReference type="Proteomes" id="UP000266091">
    <property type="component" value="Unassembled WGS sequence"/>
</dbReference>
<evidence type="ECO:0000313" key="2">
    <source>
        <dbReference type="Proteomes" id="UP000266091"/>
    </source>
</evidence>
<proteinExistence type="predicted"/>
<dbReference type="AlphaFoldDB" id="A0A388SFC3"/>
<accession>A0A388SFC3</accession>